<feature type="domain" description="Histidine kinase" evidence="15">
    <location>
        <begin position="929"/>
        <end position="1149"/>
    </location>
</feature>
<dbReference type="Gene3D" id="1.10.10.60">
    <property type="entry name" value="Homeodomain-like"/>
    <property type="match status" value="1"/>
</dbReference>
<dbReference type="PROSITE" id="PS50109">
    <property type="entry name" value="HIS_KIN"/>
    <property type="match status" value="1"/>
</dbReference>
<dbReference type="InterPro" id="IPR003594">
    <property type="entry name" value="HATPase_dom"/>
</dbReference>
<keyword evidence="7" id="KW-0067">ATP-binding</keyword>
<evidence type="ECO:0000313" key="17">
    <source>
        <dbReference type="EMBL" id="VYU69131.1"/>
    </source>
</evidence>
<dbReference type="InterPro" id="IPR011123">
    <property type="entry name" value="Y_Y_Y"/>
</dbReference>
<dbReference type="Pfam" id="PF02518">
    <property type="entry name" value="HATPase_c"/>
    <property type="match status" value="1"/>
</dbReference>
<evidence type="ECO:0000259" key="16">
    <source>
        <dbReference type="PROSITE" id="PS50110"/>
    </source>
</evidence>
<dbReference type="InterPro" id="IPR036097">
    <property type="entry name" value="HisK_dim/P_sf"/>
</dbReference>
<dbReference type="PROSITE" id="PS50110">
    <property type="entry name" value="RESPONSE_REGULATORY"/>
    <property type="match status" value="1"/>
</dbReference>
<dbReference type="PROSITE" id="PS00041">
    <property type="entry name" value="HTH_ARAC_FAMILY_1"/>
    <property type="match status" value="1"/>
</dbReference>
<dbReference type="Pfam" id="PF12833">
    <property type="entry name" value="HTH_18"/>
    <property type="match status" value="1"/>
</dbReference>
<protein>
    <recommendedName>
        <fullName evidence="2">histidine kinase</fullName>
        <ecNumber evidence="2">2.7.13.3</ecNumber>
    </recommendedName>
</protein>
<evidence type="ECO:0000256" key="4">
    <source>
        <dbReference type="ARBA" id="ARBA00022679"/>
    </source>
</evidence>
<organism evidence="17">
    <name type="scientific">Paraprevotella clara</name>
    <dbReference type="NCBI Taxonomy" id="454154"/>
    <lineage>
        <taxon>Bacteria</taxon>
        <taxon>Pseudomonadati</taxon>
        <taxon>Bacteroidota</taxon>
        <taxon>Bacteroidia</taxon>
        <taxon>Bacteroidales</taxon>
        <taxon>Prevotellaceae</taxon>
        <taxon>Paraprevotella</taxon>
    </lineage>
</organism>
<evidence type="ECO:0000256" key="10">
    <source>
        <dbReference type="ARBA" id="ARBA00023125"/>
    </source>
</evidence>
<dbReference type="Gene3D" id="2.60.40.10">
    <property type="entry name" value="Immunoglobulins"/>
    <property type="match status" value="1"/>
</dbReference>
<dbReference type="Gene3D" id="2.130.10.10">
    <property type="entry name" value="YVTN repeat-like/Quinoprotein amine dehydrogenase"/>
    <property type="match status" value="3"/>
</dbReference>
<dbReference type="Gene3D" id="1.10.287.130">
    <property type="match status" value="1"/>
</dbReference>
<dbReference type="PRINTS" id="PR00344">
    <property type="entry name" value="BCTRLSENSOR"/>
</dbReference>
<dbReference type="InterPro" id="IPR015943">
    <property type="entry name" value="WD40/YVTN_repeat-like_dom_sf"/>
</dbReference>
<dbReference type="InterPro" id="IPR018060">
    <property type="entry name" value="HTH_AraC"/>
</dbReference>
<dbReference type="Pfam" id="PF00512">
    <property type="entry name" value="HisKA"/>
    <property type="match status" value="1"/>
</dbReference>
<keyword evidence="13" id="KW-1133">Transmembrane helix</keyword>
<dbReference type="InterPro" id="IPR036890">
    <property type="entry name" value="HATPase_C_sf"/>
</dbReference>
<dbReference type="PANTHER" id="PTHR43547">
    <property type="entry name" value="TWO-COMPONENT HISTIDINE KINASE"/>
    <property type="match status" value="1"/>
</dbReference>
<dbReference type="Gene3D" id="3.30.565.10">
    <property type="entry name" value="Histidine kinase-like ATPase, C-terminal domain"/>
    <property type="match status" value="1"/>
</dbReference>
<dbReference type="SUPFAM" id="SSF52172">
    <property type="entry name" value="CheY-like"/>
    <property type="match status" value="1"/>
</dbReference>
<dbReference type="InterPro" id="IPR004358">
    <property type="entry name" value="Sig_transdc_His_kin-like_C"/>
</dbReference>
<keyword evidence="11" id="KW-0804">Transcription</keyword>
<evidence type="ECO:0000259" key="14">
    <source>
        <dbReference type="PROSITE" id="PS01124"/>
    </source>
</evidence>
<dbReference type="GO" id="GO:0003700">
    <property type="term" value="F:DNA-binding transcription factor activity"/>
    <property type="evidence" value="ECO:0007669"/>
    <property type="project" value="InterPro"/>
</dbReference>
<dbReference type="CDD" id="cd00082">
    <property type="entry name" value="HisKA"/>
    <property type="match status" value="1"/>
</dbReference>
<keyword evidence="3 12" id="KW-0597">Phosphoprotein</keyword>
<dbReference type="CDD" id="cd17574">
    <property type="entry name" value="REC_OmpR"/>
    <property type="match status" value="1"/>
</dbReference>
<dbReference type="InterPro" id="IPR003661">
    <property type="entry name" value="HisK_dim/P_dom"/>
</dbReference>
<dbReference type="InterPro" id="IPR005467">
    <property type="entry name" value="His_kinase_dom"/>
</dbReference>
<dbReference type="PANTHER" id="PTHR43547:SF2">
    <property type="entry name" value="HYBRID SIGNAL TRANSDUCTION HISTIDINE KINASE C"/>
    <property type="match status" value="1"/>
</dbReference>
<keyword evidence="13" id="KW-0472">Membrane</keyword>
<keyword evidence="13" id="KW-0812">Transmembrane</keyword>
<dbReference type="Pfam" id="PF07495">
    <property type="entry name" value="Y_Y_Y"/>
    <property type="match status" value="1"/>
</dbReference>
<dbReference type="SUPFAM" id="SSF55874">
    <property type="entry name" value="ATPase domain of HSP90 chaperone/DNA topoisomerase II/histidine kinase"/>
    <property type="match status" value="1"/>
</dbReference>
<dbReference type="InterPro" id="IPR011110">
    <property type="entry name" value="Reg_prop"/>
</dbReference>
<keyword evidence="5" id="KW-0547">Nucleotide-binding</keyword>
<feature type="domain" description="HTH araC/xylS-type" evidence="14">
    <location>
        <begin position="1330"/>
        <end position="1429"/>
    </location>
</feature>
<feature type="domain" description="Response regulatory" evidence="16">
    <location>
        <begin position="1183"/>
        <end position="1298"/>
    </location>
</feature>
<dbReference type="EMBL" id="CACRUT010000031">
    <property type="protein sequence ID" value="VYU69131.1"/>
    <property type="molecule type" value="Genomic_DNA"/>
</dbReference>
<evidence type="ECO:0000256" key="8">
    <source>
        <dbReference type="ARBA" id="ARBA00023012"/>
    </source>
</evidence>
<comment type="catalytic activity">
    <reaction evidence="1">
        <text>ATP + protein L-histidine = ADP + protein N-phospho-L-histidine.</text>
        <dbReference type="EC" id="2.7.13.3"/>
    </reaction>
</comment>
<evidence type="ECO:0000256" key="12">
    <source>
        <dbReference type="PROSITE-ProRule" id="PRU00169"/>
    </source>
</evidence>
<dbReference type="SMART" id="SM00342">
    <property type="entry name" value="HTH_ARAC"/>
    <property type="match status" value="1"/>
</dbReference>
<dbReference type="SMART" id="SM00388">
    <property type="entry name" value="HisKA"/>
    <property type="match status" value="1"/>
</dbReference>
<dbReference type="FunFam" id="1.10.287.130:FF:000034">
    <property type="entry name" value="Two-component system sensor histidine kinase/response regulator"/>
    <property type="match status" value="1"/>
</dbReference>
<evidence type="ECO:0000256" key="3">
    <source>
        <dbReference type="ARBA" id="ARBA00022553"/>
    </source>
</evidence>
<keyword evidence="8" id="KW-0902">Two-component regulatory system</keyword>
<evidence type="ECO:0000256" key="2">
    <source>
        <dbReference type="ARBA" id="ARBA00012438"/>
    </source>
</evidence>
<keyword evidence="10" id="KW-0238">DNA-binding</keyword>
<dbReference type="InterPro" id="IPR009057">
    <property type="entry name" value="Homeodomain-like_sf"/>
</dbReference>
<proteinExistence type="predicted"/>
<evidence type="ECO:0000256" key="7">
    <source>
        <dbReference type="ARBA" id="ARBA00022840"/>
    </source>
</evidence>
<sequence>MKKSIFYVVLNQMRLKDVFLATAYGKMSEKDGRFSTMQQNNLYFEPKYPTSSGADCISLSNHHLLFERKAMDTVKRKAGKRAIRTVVPMLFLLLASCLHAQDRQYKFRLIDASDGLSDGQIRSLTMTEEGCIAIKTGFILNIYNGATFDRFPYDKTRKYIWAYDRPPKEYYDREGRMWLKELGYLLLLDMKSGQYDYSVSEVLASMGINRRLKNLFIDDYKNYWFVTEDNTVSFYDVEQGRLRTIEDGGSEFTRKYGVPVEMTQYKNLCWIVYESGLIRYWDYSSAEFVSQETRFLHVINRLTDRIYLHPDAQGNIWLMYNNGLFFYNRMERTWKEACGISGLSNFFTCMDLDRDGNVWVGTSKSGLRIIDARTFEVTTLPALELTDGGTLENDIYTVFSDRNGGIWVGTLFQGLCYYHPSMQKFSLGHTVNRYSSVTSESIRCFLEDADGSVLIGGVFGLFRFRPSTGAMEQVFKAEPNDICLSVFKDKGGRIWVGTFLHGFYCIEGGQVRNLLRSTVNWEQDPNQNISRALYEDSEGRYWASVTGGVGRFDPLTGKISYMLHDRHPELRPYAIVHAFYLVDGHTFAALGNSGIYYYDTQKDSVWIPAFLKEHRYADTKYFCMLKDRHGVEWFGTEDGVLVFDPRHKEATVLTESDGLPNNAVTALLEDNEGMVWASTLNGLCKIAPREDPAGKGFSVVSYGETDGLQGGKFYENAALKTRSGLLFFGGAHGFNYFNPSEIRYDRSDNHPVFTRFYLFNNPLKVNEAYNGHVILTQTVDRTSEIRLRHDENFVMIEFSGLNYVNPSHTYYKYKLLNYDKEWNEVVADGSGRATYTGLQPGEYKFVVYTANGDKIWGKTPAEITITIAPPFWATAWAIAVYVVLAAGLMVWSWRRFRRRAQLKIQMAQEANERKQREELDQMKFRFFTNISHEFRTPLTLILTPLGALIHDTGEPELKKKLEPIYNNARRLLNLVNQLLDFRKLEMKGERLRLKMNDMVFFLEEAVRQFTDLAASREIELSFEPKVERLFMNYDSDKMYKMLNNLLSNAFKFTSAHGQVRVTVEKVSEDGRPYAAIRVEDTGCGIAEKDLPFVFDRFYQTATEGQPAGQGSGIGLHLVREYAKLHEGKVTVESRTGEGTAFTLYIPTDLHGGGTAPAAEEKAEYRDEESEIHDMPPTETGRKKILVVEDHDEFRHFLVEQLQKDFCVVEARDGVEGEQAARTELPDLIVSDLMMPRMDGMELCRRLKGDIQTSHIPFILLTARSSDDSRIGGYEAGADSYISKPFNWEMLQVRIRQLIEQKERRQKMFRKSIDVSFEAITTTSIDEMLMEKALESVKKNISNPEYSVGDLSLDVGMSKTQLNRKMQAIVNLTPLQFIRSIRLKRAAQLLKATTCSVNEIADLTGFNTIKYFNLHFKEEFGMTPTQFREKEGKAQNDVTIG</sequence>
<dbReference type="Gene3D" id="3.40.50.2300">
    <property type="match status" value="1"/>
</dbReference>
<dbReference type="FunFam" id="3.30.565.10:FF:000037">
    <property type="entry name" value="Hybrid sensor histidine kinase/response regulator"/>
    <property type="match status" value="1"/>
</dbReference>
<dbReference type="SUPFAM" id="SSF63829">
    <property type="entry name" value="Calcium-dependent phosphotriesterase"/>
    <property type="match status" value="2"/>
</dbReference>
<evidence type="ECO:0000256" key="9">
    <source>
        <dbReference type="ARBA" id="ARBA00023015"/>
    </source>
</evidence>
<reference evidence="17" key="1">
    <citation type="submission" date="2019-11" db="EMBL/GenBank/DDBJ databases">
        <authorList>
            <person name="Feng L."/>
        </authorList>
    </citation>
    <scope>NUCLEOTIDE SEQUENCE</scope>
    <source>
        <strain evidence="17">PclaraLFYP37</strain>
    </source>
</reference>
<dbReference type="SMART" id="SM00387">
    <property type="entry name" value="HATPase_c"/>
    <property type="match status" value="1"/>
</dbReference>
<evidence type="ECO:0000259" key="15">
    <source>
        <dbReference type="PROSITE" id="PS50109"/>
    </source>
</evidence>
<dbReference type="GO" id="GO:0043565">
    <property type="term" value="F:sequence-specific DNA binding"/>
    <property type="evidence" value="ECO:0007669"/>
    <property type="project" value="InterPro"/>
</dbReference>
<dbReference type="PROSITE" id="PS01124">
    <property type="entry name" value="HTH_ARAC_FAMILY_2"/>
    <property type="match status" value="1"/>
</dbReference>
<dbReference type="EC" id="2.7.13.3" evidence="2"/>
<dbReference type="InterPro" id="IPR013783">
    <property type="entry name" value="Ig-like_fold"/>
</dbReference>
<dbReference type="InterPro" id="IPR011006">
    <property type="entry name" value="CheY-like_superfamily"/>
</dbReference>
<gene>
    <name evidence="17" type="primary">todS_2</name>
    <name evidence="17" type="ORF">PCLFYP37_00686</name>
</gene>
<evidence type="ECO:0000256" key="1">
    <source>
        <dbReference type="ARBA" id="ARBA00000085"/>
    </source>
</evidence>
<dbReference type="GO" id="GO:0005524">
    <property type="term" value="F:ATP binding"/>
    <property type="evidence" value="ECO:0007669"/>
    <property type="project" value="UniProtKB-KW"/>
</dbReference>
<accession>A0A6N3GYU0</accession>
<keyword evidence="9" id="KW-0805">Transcription regulation</keyword>
<keyword evidence="6 17" id="KW-0418">Kinase</keyword>
<dbReference type="Pfam" id="PF00072">
    <property type="entry name" value="Response_reg"/>
    <property type="match status" value="1"/>
</dbReference>
<feature type="modified residue" description="4-aspartylphosphate" evidence="12">
    <location>
        <position position="1231"/>
    </location>
</feature>
<dbReference type="GO" id="GO:0000155">
    <property type="term" value="F:phosphorelay sensor kinase activity"/>
    <property type="evidence" value="ECO:0007669"/>
    <property type="project" value="InterPro"/>
</dbReference>
<dbReference type="Pfam" id="PF07494">
    <property type="entry name" value="Reg_prop"/>
    <property type="match status" value="3"/>
</dbReference>
<name>A0A6N3GYU0_9BACT</name>
<feature type="transmembrane region" description="Helical" evidence="13">
    <location>
        <begin position="871"/>
        <end position="893"/>
    </location>
</feature>
<dbReference type="SMART" id="SM00448">
    <property type="entry name" value="REC"/>
    <property type="match status" value="1"/>
</dbReference>
<evidence type="ECO:0000256" key="11">
    <source>
        <dbReference type="ARBA" id="ARBA00023163"/>
    </source>
</evidence>
<evidence type="ECO:0000256" key="13">
    <source>
        <dbReference type="SAM" id="Phobius"/>
    </source>
</evidence>
<dbReference type="InterPro" id="IPR018062">
    <property type="entry name" value="HTH_AraC-typ_CS"/>
</dbReference>
<evidence type="ECO:0000256" key="5">
    <source>
        <dbReference type="ARBA" id="ARBA00022741"/>
    </source>
</evidence>
<dbReference type="InterPro" id="IPR001789">
    <property type="entry name" value="Sig_transdc_resp-reg_receiver"/>
</dbReference>
<evidence type="ECO:0000256" key="6">
    <source>
        <dbReference type="ARBA" id="ARBA00022777"/>
    </source>
</evidence>
<dbReference type="SUPFAM" id="SSF46689">
    <property type="entry name" value="Homeodomain-like"/>
    <property type="match status" value="1"/>
</dbReference>
<dbReference type="SUPFAM" id="SSF47384">
    <property type="entry name" value="Homodimeric domain of signal transducing histidine kinase"/>
    <property type="match status" value="1"/>
</dbReference>
<keyword evidence="4 17" id="KW-0808">Transferase</keyword>